<accession>A0A6J7WH09</accession>
<protein>
    <recommendedName>
        <fullName evidence="2">Alpha/Beta hydrolase fold</fullName>
    </recommendedName>
</protein>
<organism evidence="1">
    <name type="scientific">uncultured Caudovirales phage</name>
    <dbReference type="NCBI Taxonomy" id="2100421"/>
    <lineage>
        <taxon>Viruses</taxon>
        <taxon>Duplodnaviria</taxon>
        <taxon>Heunggongvirae</taxon>
        <taxon>Uroviricota</taxon>
        <taxon>Caudoviricetes</taxon>
        <taxon>Peduoviridae</taxon>
        <taxon>Maltschvirus</taxon>
        <taxon>Maltschvirus maltsch</taxon>
    </lineage>
</organism>
<sequence length="151" mass="17573">MKYLIFLLLLFTNPALACKSYIIGFRGLDSAFDHSAFYDYAKKRTDCTVVFNHNEYKRAIQFVNRLRVPYELYGYSAGAVTAMTVVKRAKRMPRYVLTIGAYYSTDVDFYKYEIDYDNFFDASGAGQKSPGIHVKNVAHDRIQRYVTEFFK</sequence>
<gene>
    <name evidence="1" type="ORF">UFOVP190_150</name>
</gene>
<reference evidence="1" key="1">
    <citation type="submission" date="2020-05" db="EMBL/GenBank/DDBJ databases">
        <authorList>
            <person name="Chiriac C."/>
            <person name="Salcher M."/>
            <person name="Ghai R."/>
            <person name="Kavagutti S V."/>
        </authorList>
    </citation>
    <scope>NUCLEOTIDE SEQUENCE</scope>
</reference>
<dbReference type="EMBL" id="LR798243">
    <property type="protein sequence ID" value="CAB5214529.1"/>
    <property type="molecule type" value="Genomic_DNA"/>
</dbReference>
<name>A0A6J7WH09_9CAUD</name>
<evidence type="ECO:0008006" key="2">
    <source>
        <dbReference type="Google" id="ProtNLM"/>
    </source>
</evidence>
<proteinExistence type="predicted"/>
<evidence type="ECO:0000313" key="1">
    <source>
        <dbReference type="EMBL" id="CAB5214529.1"/>
    </source>
</evidence>